<reference evidence="2 3" key="1">
    <citation type="submission" date="2019-02" db="EMBL/GenBank/DDBJ databases">
        <title>Genome sequencing of the rare red list fungi Phellinidium pouzarii.</title>
        <authorList>
            <person name="Buettner E."/>
            <person name="Kellner H."/>
        </authorList>
    </citation>
    <scope>NUCLEOTIDE SEQUENCE [LARGE SCALE GENOMIC DNA]</scope>
    <source>
        <strain evidence="2 3">DSM 108285</strain>
    </source>
</reference>
<keyword evidence="1" id="KW-0812">Transmembrane</keyword>
<organism evidence="2 3">
    <name type="scientific">Phellinidium pouzarii</name>
    <dbReference type="NCBI Taxonomy" id="167371"/>
    <lineage>
        <taxon>Eukaryota</taxon>
        <taxon>Fungi</taxon>
        <taxon>Dikarya</taxon>
        <taxon>Basidiomycota</taxon>
        <taxon>Agaricomycotina</taxon>
        <taxon>Agaricomycetes</taxon>
        <taxon>Hymenochaetales</taxon>
        <taxon>Hymenochaetaceae</taxon>
        <taxon>Phellinidium</taxon>
    </lineage>
</organism>
<keyword evidence="1" id="KW-1133">Transmembrane helix</keyword>
<sequence length="447" mass="49574">MDMEHIATTMTTSLENPEKLSPEEIKIIRAVFRVIKEAELKESKAESHVVTTMDIKTNDISQTDTVNSEDIQFATPERTAVEPTSNNLDDHPETTGQLVATGGETDSLVDMAPEGRNAVSDGAHEETDRLGVGVGQTIAAQKMDAYVTSRYHRLVDLLTPVLDARENEKNKPDEDIHHKLYKRFKYVNWKLQLLENAISRLGGVGDVLNGIQQMRVALEITLRWDDHPIFGDDVRTGKLDSLEKVLERDWPDLKEDGEVFGAGAMEKAFDELGTVNGCQFVSLCTALRAVRDDIWEFREKVKRTVTSLCGFLLPDIEIIYQEFAASHDLEAERLAIKSIVSMFGGPLNGAFELLSNEITEAINRDIPNLRTAEQRVTDKYTSMSTTATFFSGITATAIQITVPMTGSALKDAVNTVWLTSLVFSVGSVIASLIGLSWLQSRMLEVHG</sequence>
<name>A0A4S4KY10_9AGAM</name>
<gene>
    <name evidence="2" type="ORF">EW145_g6008</name>
</gene>
<keyword evidence="1" id="KW-0472">Membrane</keyword>
<dbReference type="EMBL" id="SGPK01000413">
    <property type="protein sequence ID" value="THH03782.1"/>
    <property type="molecule type" value="Genomic_DNA"/>
</dbReference>
<dbReference type="AlphaFoldDB" id="A0A4S4KY10"/>
<evidence type="ECO:0000313" key="2">
    <source>
        <dbReference type="EMBL" id="THH03782.1"/>
    </source>
</evidence>
<feature type="transmembrane region" description="Helical" evidence="1">
    <location>
        <begin position="416"/>
        <end position="438"/>
    </location>
</feature>
<keyword evidence="3" id="KW-1185">Reference proteome</keyword>
<evidence type="ECO:0000313" key="3">
    <source>
        <dbReference type="Proteomes" id="UP000308199"/>
    </source>
</evidence>
<evidence type="ECO:0000256" key="1">
    <source>
        <dbReference type="SAM" id="Phobius"/>
    </source>
</evidence>
<proteinExistence type="predicted"/>
<dbReference type="OrthoDB" id="972532at2759"/>
<dbReference type="Proteomes" id="UP000308199">
    <property type="component" value="Unassembled WGS sequence"/>
</dbReference>
<comment type="caution">
    <text evidence="2">The sequence shown here is derived from an EMBL/GenBank/DDBJ whole genome shotgun (WGS) entry which is preliminary data.</text>
</comment>
<protein>
    <submittedName>
        <fullName evidence="2">Uncharacterized protein</fullName>
    </submittedName>
</protein>
<accession>A0A4S4KY10</accession>